<reference evidence="1" key="1">
    <citation type="submission" date="2021-01" db="EMBL/GenBank/DDBJ databases">
        <authorList>
            <consortium name="Genoscope - CEA"/>
            <person name="William W."/>
        </authorList>
    </citation>
    <scope>NUCLEOTIDE SEQUENCE</scope>
</reference>
<keyword evidence="2" id="KW-1185">Reference proteome</keyword>
<dbReference type="EMBL" id="CAJJDP010000043">
    <property type="protein sequence ID" value="CAD8163664.1"/>
    <property type="molecule type" value="Genomic_DNA"/>
</dbReference>
<protein>
    <submittedName>
        <fullName evidence="1">Uncharacterized protein</fullName>
    </submittedName>
</protein>
<proteinExistence type="predicted"/>
<organism evidence="1 2">
    <name type="scientific">Paramecium octaurelia</name>
    <dbReference type="NCBI Taxonomy" id="43137"/>
    <lineage>
        <taxon>Eukaryota</taxon>
        <taxon>Sar</taxon>
        <taxon>Alveolata</taxon>
        <taxon>Ciliophora</taxon>
        <taxon>Intramacronucleata</taxon>
        <taxon>Oligohymenophorea</taxon>
        <taxon>Peniculida</taxon>
        <taxon>Parameciidae</taxon>
        <taxon>Paramecium</taxon>
    </lineage>
</organism>
<evidence type="ECO:0000313" key="2">
    <source>
        <dbReference type="Proteomes" id="UP000683925"/>
    </source>
</evidence>
<name>A0A8S1UH30_PAROT</name>
<gene>
    <name evidence="1" type="ORF">POCTA_138.1.T0430281</name>
</gene>
<sequence length="36" mass="4312">MKSLSASKYNHNYTTFTTPDKKSNKIKYTVHYETKR</sequence>
<evidence type="ECO:0000313" key="1">
    <source>
        <dbReference type="EMBL" id="CAD8163664.1"/>
    </source>
</evidence>
<dbReference type="Proteomes" id="UP000683925">
    <property type="component" value="Unassembled WGS sequence"/>
</dbReference>
<dbReference type="AlphaFoldDB" id="A0A8S1UH30"/>
<accession>A0A8S1UH30</accession>
<comment type="caution">
    <text evidence="1">The sequence shown here is derived from an EMBL/GenBank/DDBJ whole genome shotgun (WGS) entry which is preliminary data.</text>
</comment>